<organism evidence="10 11">
    <name type="scientific">Dermatophagoides pteronyssinus</name>
    <name type="common">European house dust mite</name>
    <dbReference type="NCBI Taxonomy" id="6956"/>
    <lineage>
        <taxon>Eukaryota</taxon>
        <taxon>Metazoa</taxon>
        <taxon>Ecdysozoa</taxon>
        <taxon>Arthropoda</taxon>
        <taxon>Chelicerata</taxon>
        <taxon>Arachnida</taxon>
        <taxon>Acari</taxon>
        <taxon>Acariformes</taxon>
        <taxon>Sarcoptiformes</taxon>
        <taxon>Astigmata</taxon>
        <taxon>Psoroptidia</taxon>
        <taxon>Analgoidea</taxon>
        <taxon>Pyroglyphidae</taxon>
        <taxon>Dermatophagoidinae</taxon>
        <taxon>Dermatophagoides</taxon>
    </lineage>
</organism>
<proteinExistence type="inferred from homology"/>
<evidence type="ECO:0000259" key="9">
    <source>
        <dbReference type="Pfam" id="PF04083"/>
    </source>
</evidence>
<dbReference type="InterPro" id="IPR006693">
    <property type="entry name" value="AB_hydrolase_lipase"/>
</dbReference>
<name>A0ABQ8IZB8_DERPT</name>
<dbReference type="PRINTS" id="PR00878">
    <property type="entry name" value="CHOLNESTRASE"/>
</dbReference>
<dbReference type="InterPro" id="IPR002018">
    <property type="entry name" value="CarbesteraseB"/>
</dbReference>
<evidence type="ECO:0000313" key="10">
    <source>
        <dbReference type="EMBL" id="KAH9415622.1"/>
    </source>
</evidence>
<dbReference type="SUPFAM" id="SSF53474">
    <property type="entry name" value="alpha/beta-Hydrolases"/>
    <property type="match status" value="2"/>
</dbReference>
<comment type="similarity">
    <text evidence="1">Belongs to the type-B carboxylesterase/lipase family.</text>
</comment>
<reference evidence="10 11" key="1">
    <citation type="journal article" date="2018" name="J. Allergy Clin. Immunol.">
        <title>High-quality assembly of Dermatophagoides pteronyssinus genome and transcriptome reveals a wide range of novel allergens.</title>
        <authorList>
            <person name="Liu X.Y."/>
            <person name="Yang K.Y."/>
            <person name="Wang M.Q."/>
            <person name="Kwok J.S."/>
            <person name="Zeng X."/>
            <person name="Yang Z."/>
            <person name="Xiao X.J."/>
            <person name="Lau C.P."/>
            <person name="Li Y."/>
            <person name="Huang Z.M."/>
            <person name="Ba J.G."/>
            <person name="Yim A.K."/>
            <person name="Ouyang C.Y."/>
            <person name="Ngai S.M."/>
            <person name="Chan T.F."/>
            <person name="Leung E.L."/>
            <person name="Liu L."/>
            <person name="Liu Z.G."/>
            <person name="Tsui S.K."/>
        </authorList>
    </citation>
    <scope>NUCLEOTIDE SEQUENCE [LARGE SCALE GENOMIC DNA]</scope>
    <source>
        <strain evidence="10">Derp</strain>
    </source>
</reference>
<dbReference type="PANTHER" id="PTHR43918">
    <property type="entry name" value="ACETYLCHOLINESTERASE"/>
    <property type="match status" value="1"/>
</dbReference>
<evidence type="ECO:0000256" key="2">
    <source>
        <dbReference type="ARBA" id="ARBA00022487"/>
    </source>
</evidence>
<dbReference type="Pfam" id="PF04083">
    <property type="entry name" value="Abhydro_lipase"/>
    <property type="match status" value="1"/>
</dbReference>
<protein>
    <submittedName>
        <fullName evidence="10">Alpha/beta-hydrolase lipase region</fullName>
    </submittedName>
</protein>
<evidence type="ECO:0000259" key="8">
    <source>
        <dbReference type="Pfam" id="PF00135"/>
    </source>
</evidence>
<keyword evidence="2" id="KW-0719">Serine esterase</keyword>
<dbReference type="InterPro" id="IPR029058">
    <property type="entry name" value="AB_hydrolase_fold"/>
</dbReference>
<evidence type="ECO:0000313" key="11">
    <source>
        <dbReference type="Proteomes" id="UP000887458"/>
    </source>
</evidence>
<evidence type="ECO:0000256" key="5">
    <source>
        <dbReference type="ARBA" id="ARBA00023180"/>
    </source>
</evidence>
<dbReference type="Pfam" id="PF00135">
    <property type="entry name" value="COesterase"/>
    <property type="match status" value="1"/>
</dbReference>
<dbReference type="EMBL" id="NJHN03000095">
    <property type="protein sequence ID" value="KAH9415622.1"/>
    <property type="molecule type" value="Genomic_DNA"/>
</dbReference>
<dbReference type="Proteomes" id="UP000887458">
    <property type="component" value="Unassembled WGS sequence"/>
</dbReference>
<dbReference type="PANTHER" id="PTHR43918:SF4">
    <property type="entry name" value="CARBOXYLIC ESTER HYDROLASE"/>
    <property type="match status" value="1"/>
</dbReference>
<evidence type="ECO:0000256" key="4">
    <source>
        <dbReference type="ARBA" id="ARBA00023157"/>
    </source>
</evidence>
<evidence type="ECO:0000256" key="1">
    <source>
        <dbReference type="ARBA" id="ARBA00005964"/>
    </source>
</evidence>
<feature type="region of interest" description="Disordered" evidence="7">
    <location>
        <begin position="238"/>
        <end position="263"/>
    </location>
</feature>
<keyword evidence="5" id="KW-0325">Glycoprotein</keyword>
<keyword evidence="11" id="KW-1185">Reference proteome</keyword>
<gene>
    <name evidence="10" type="primary">lipl-2_1</name>
    <name evidence="10" type="ORF">DERP_000109</name>
</gene>
<keyword evidence="3" id="KW-0378">Hydrolase</keyword>
<evidence type="ECO:0000256" key="7">
    <source>
        <dbReference type="SAM" id="MobiDB-lite"/>
    </source>
</evidence>
<comment type="caution">
    <text evidence="10">The sequence shown here is derived from an EMBL/GenBank/DDBJ whole genome shotgun (WGS) entry which is preliminary data.</text>
</comment>
<reference evidence="10 11" key="2">
    <citation type="journal article" date="2022" name="Mol. Biol. Evol.">
        <title>Comparative Genomics Reveals Insights into the Divergent Evolution of Astigmatic Mites and Household Pest Adaptations.</title>
        <authorList>
            <person name="Xiong Q."/>
            <person name="Wan A.T."/>
            <person name="Liu X."/>
            <person name="Fung C.S."/>
            <person name="Xiao X."/>
            <person name="Malainual N."/>
            <person name="Hou J."/>
            <person name="Wang L."/>
            <person name="Wang M."/>
            <person name="Yang K.Y."/>
            <person name="Cui Y."/>
            <person name="Leung E.L."/>
            <person name="Nong W."/>
            <person name="Shin S.K."/>
            <person name="Au S.W."/>
            <person name="Jeong K.Y."/>
            <person name="Chew F.T."/>
            <person name="Hui J.H."/>
            <person name="Leung T.F."/>
            <person name="Tungtrongchitr A."/>
            <person name="Zhong N."/>
            <person name="Liu Z."/>
            <person name="Tsui S.K."/>
        </authorList>
    </citation>
    <scope>NUCLEOTIDE SEQUENCE [LARGE SCALE GENOMIC DNA]</scope>
    <source>
        <strain evidence="10">Derp</strain>
    </source>
</reference>
<dbReference type="InterPro" id="IPR050654">
    <property type="entry name" value="AChE-related_enzymes"/>
</dbReference>
<feature type="domain" description="Carboxylesterase type B" evidence="8">
    <location>
        <begin position="581"/>
        <end position="1100"/>
    </location>
</feature>
<feature type="domain" description="Partial AB-hydrolase lipase" evidence="9">
    <location>
        <begin position="1169"/>
        <end position="1228"/>
    </location>
</feature>
<accession>A0ABQ8IZB8</accession>
<evidence type="ECO:0000256" key="3">
    <source>
        <dbReference type="ARBA" id="ARBA00022801"/>
    </source>
</evidence>
<evidence type="ECO:0000256" key="6">
    <source>
        <dbReference type="ARBA" id="ARBA00048484"/>
    </source>
</evidence>
<comment type="catalytic activity">
    <reaction evidence="6">
        <text>acetylcholine + H2O = choline + acetate + H(+)</text>
        <dbReference type="Rhea" id="RHEA:17561"/>
        <dbReference type="ChEBI" id="CHEBI:15354"/>
        <dbReference type="ChEBI" id="CHEBI:15355"/>
        <dbReference type="ChEBI" id="CHEBI:15377"/>
        <dbReference type="ChEBI" id="CHEBI:15378"/>
        <dbReference type="ChEBI" id="CHEBI:30089"/>
        <dbReference type="EC" id="3.1.1.7"/>
    </reaction>
</comment>
<dbReference type="Gene3D" id="3.40.50.1820">
    <property type="entry name" value="alpha/beta hydrolase"/>
    <property type="match status" value="2"/>
</dbReference>
<sequence length="1596" mass="182693">MLCFSFAKSHLSTSSKISIGANWKNINEDKKIVCLQCQKFYNESIELSIHSKFKCICDDNVNDAKSFDHSLHCDYCRFNRINQLRSILKSDNNSSKITVISESRCRRIETITGGYAGRQSIIYHTINNDDVNDIIVKKQPPKTQQQTVKHRINNSNIKTIKKLIFLSSNSLSMFPFISQTPVSTQQSNTHDSLNPMIVNAPKSNSIEHHQQIQQSSTTPLSIQSQQCSKYVNSILKKTQSTTVNNKNGPNKSSKLSNRTSKKNFGQQRNVAKYRLLANKASFPEKNKQPNDLAILDCSMNDKFQSNRFTNFSLVQNPVDLDRKLSEALAGLDSNRISKYRCPLEELFHNWTFFIDHISMIYWSCFGPNQLRIELFIKKFWSFMNDFLCLYRCDQINDHAVIALVKSIQVESNISINQILLLNICWLKFGPYSSHRDSKSSSHPWWITIKPFLSNIDNDTNKKSKLLTEALDNIGSIADRFHINDIELALVSTILLLKHCDNQSIKMMTMNDNVACHVCHRPMFRLQQLFVAMLELFVDDHQQLNNVNDYDSAGLSNTVSAGHSGSTNVTCSSCLTETIVNPKIQTPTAIIVGKQNQLRIGSKTVLVDRFTGITYGHAKRFQRSTPAWKLDTTKIKIDATKPSKFCPQQSGFIEMFKAEMTMEQKQLARMTENCLQLNVWVSNNTNESFMLKPVLVWFHGGSFISDTTARLLYQGEQLAARENIVVVTVNYRLDAFGFMYTGHHNHTMKTQTNAGIWDQLLALEWIQEHIEYFQGDAKHITIAGFDSGATSVGLHLMSPKSRRLFQQAIMISGSVYTQLISTRSVCNADVAQMWVQMATKISCGHEWSSKTLKCLKRASIEEILQLINPLGSISTGPEIVMDLSDDLFPFDKLSQAIDQIHTSKLAIMIGSTDDEGSQVLPIMNSKLFQQFISDQQLSKNEAIEQMVQLASKLVPPRGSNHNKVNGKDVAAFYLTDSNVTGNFKTIGQCIGDFYVSCPMTLFAEKLVEKRQYPAHLYQYVWSQKTRPNRFAPCLEWMGACHGTDVLMMFGVPFMTPNEFDDIDRDISTKFMQTIGHFVHHGRPNLEKWLPWSWNENNSLYMPYSQFIDGSWKFETNWKQDKCHKSVYHNQFYINTMIILVILAIFGFPTLINGYSTFELYSDDPDIFRNTSELIESRGFQSETHRMITEDGYILTMFRLINPYLKHERPLQPILIQHGLCGNGDYFMLSDHEALIEGGQFMDLKTLRPLNCTGLDRNASGTSIAYVLAACGYDVWLGNFRGNRYSDGHIILNQRIDREYWSFNIDHFSHYDTPTQIHYVLNYTRQPHLTYIGHSMGTTSILQLLTEKTEYSKYLKPIILLAPVTHVSHIRSPILLLGAYTPALIKFFEKANLPFFGLPSRIWALVDQLVATFICGNSLFKPLCALFLFIIIGFDYPNLAPVICYYHYFSNYDLNPQNYNPIHFQQIIPFTTGHFPDETSMAAFAHWAQRVVYNTFSYYDYGIEENLLRYGTAIPPIYNLSKIDSENLMFISGINDWLADPDDVDILRSQLIVRPLKDYVIPFQLWNHADFLVGTNRGIEQNSVILQWLHEFFGEIKS</sequence>
<keyword evidence="4" id="KW-1015">Disulfide bond</keyword>
<dbReference type="InterPro" id="IPR000997">
    <property type="entry name" value="Cholinesterase"/>
</dbReference>